<comment type="caution">
    <text evidence="1">The sequence shown here is derived from an EMBL/GenBank/DDBJ whole genome shotgun (WGS) entry which is preliminary data.</text>
</comment>
<protein>
    <submittedName>
        <fullName evidence="1">Uncharacterized protein</fullName>
    </submittedName>
</protein>
<evidence type="ECO:0000313" key="1">
    <source>
        <dbReference type="EMBL" id="MEA1604232.1"/>
    </source>
</evidence>
<name>A0ABU5P3K7_9PSED</name>
<gene>
    <name evidence="1" type="ORF">SOP97_00095</name>
</gene>
<dbReference type="RefSeq" id="WP_170050749.1">
    <property type="nucleotide sequence ID" value="NZ_JAYEET010000001.1"/>
</dbReference>
<evidence type="ECO:0000313" key="2">
    <source>
        <dbReference type="Proteomes" id="UP001292571"/>
    </source>
</evidence>
<accession>A0ABU5P3K7</accession>
<reference evidence="1 2" key="1">
    <citation type="submission" date="2023-12" db="EMBL/GenBank/DDBJ databases">
        <title>Pseudomonas sp. T5W1.</title>
        <authorList>
            <person name="Maltman C."/>
        </authorList>
    </citation>
    <scope>NUCLEOTIDE SEQUENCE [LARGE SCALE GENOMIC DNA]</scope>
    <source>
        <strain evidence="1 2">T5W1</strain>
    </source>
</reference>
<organism evidence="1 2">
    <name type="scientific">Pseudomonas spirodelae</name>
    <dbReference type="NCBI Taxonomy" id="3101751"/>
    <lineage>
        <taxon>Bacteria</taxon>
        <taxon>Pseudomonadati</taxon>
        <taxon>Pseudomonadota</taxon>
        <taxon>Gammaproteobacteria</taxon>
        <taxon>Pseudomonadales</taxon>
        <taxon>Pseudomonadaceae</taxon>
        <taxon>Pseudomonas</taxon>
    </lineage>
</organism>
<proteinExistence type="predicted"/>
<keyword evidence="2" id="KW-1185">Reference proteome</keyword>
<sequence>MAFTVVVAVAEHLNAPLGSQQTSFETASGFCSSLQQPAMGVSLLVSAVE</sequence>
<dbReference type="Proteomes" id="UP001292571">
    <property type="component" value="Unassembled WGS sequence"/>
</dbReference>
<dbReference type="EMBL" id="JAYEET010000001">
    <property type="protein sequence ID" value="MEA1604232.1"/>
    <property type="molecule type" value="Genomic_DNA"/>
</dbReference>